<sequence>MPAAQFTFINTTNIALEDPSLIGIRVRNASCCPIIRTTGLCIPNQIPCSNINEYIYWDNIHPTEIDNRATASRSYTALLPADAHPADIRRLVQQ</sequence>
<evidence type="ECO:0000256" key="3">
    <source>
        <dbReference type="ARBA" id="ARBA00022525"/>
    </source>
</evidence>
<dbReference type="PANTHER" id="PTHR45650:SF9">
    <property type="entry name" value="SGNH HYDROLASE-TYPE ESTERASE DOMAIN-CONTAINING PROTEIN"/>
    <property type="match status" value="1"/>
</dbReference>
<accession>A0ABD3BIF5</accession>
<dbReference type="GO" id="GO:0016042">
    <property type="term" value="P:lipid catabolic process"/>
    <property type="evidence" value="ECO:0007669"/>
    <property type="project" value="UniProtKB-KW"/>
</dbReference>
<name>A0ABD3BIF5_9LAMI</name>
<keyword evidence="9" id="KW-1185">Reference proteome</keyword>
<dbReference type="AlphaFoldDB" id="A0ABD3BIF5"/>
<evidence type="ECO:0000256" key="4">
    <source>
        <dbReference type="ARBA" id="ARBA00022729"/>
    </source>
</evidence>
<evidence type="ECO:0000256" key="2">
    <source>
        <dbReference type="ARBA" id="ARBA00008668"/>
    </source>
</evidence>
<dbReference type="InterPro" id="IPR036514">
    <property type="entry name" value="SGNH_hydro_sf"/>
</dbReference>
<evidence type="ECO:0000256" key="6">
    <source>
        <dbReference type="ARBA" id="ARBA00022963"/>
    </source>
</evidence>
<comment type="subcellular location">
    <subcellularLocation>
        <location evidence="1">Secreted</location>
    </subcellularLocation>
</comment>
<dbReference type="Gene3D" id="3.40.50.1110">
    <property type="entry name" value="SGNH hydrolase"/>
    <property type="match status" value="1"/>
</dbReference>
<reference evidence="9" key="1">
    <citation type="journal article" date="2024" name="IScience">
        <title>Strigolactones Initiate the Formation of Haustorium-like Structures in Castilleja.</title>
        <authorList>
            <person name="Buerger M."/>
            <person name="Peterson D."/>
            <person name="Chory J."/>
        </authorList>
    </citation>
    <scope>NUCLEOTIDE SEQUENCE [LARGE SCALE GENOMIC DNA]</scope>
</reference>
<evidence type="ECO:0000313" key="8">
    <source>
        <dbReference type="EMBL" id="KAL3616989.1"/>
    </source>
</evidence>
<dbReference type="GO" id="GO:0016787">
    <property type="term" value="F:hydrolase activity"/>
    <property type="evidence" value="ECO:0007669"/>
    <property type="project" value="UniProtKB-KW"/>
</dbReference>
<dbReference type="InterPro" id="IPR051238">
    <property type="entry name" value="GDSL_esterase/lipase"/>
</dbReference>
<protein>
    <recommendedName>
        <fullName evidence="10">GDSL esterase/lipase</fullName>
    </recommendedName>
</protein>
<keyword evidence="4" id="KW-0732">Signal</keyword>
<dbReference type="GO" id="GO:0005576">
    <property type="term" value="C:extracellular region"/>
    <property type="evidence" value="ECO:0007669"/>
    <property type="project" value="UniProtKB-SubCell"/>
</dbReference>
<keyword evidence="3" id="KW-0964">Secreted</keyword>
<comment type="similarity">
    <text evidence="2">Belongs to the 'GDSL' lipolytic enzyme family.</text>
</comment>
<dbReference type="Proteomes" id="UP001632038">
    <property type="component" value="Unassembled WGS sequence"/>
</dbReference>
<evidence type="ECO:0000256" key="5">
    <source>
        <dbReference type="ARBA" id="ARBA00022801"/>
    </source>
</evidence>
<evidence type="ECO:0008006" key="10">
    <source>
        <dbReference type="Google" id="ProtNLM"/>
    </source>
</evidence>
<keyword evidence="7" id="KW-0443">Lipid metabolism</keyword>
<gene>
    <name evidence="8" type="ORF">CASFOL_039383</name>
</gene>
<keyword evidence="6" id="KW-0442">Lipid degradation</keyword>
<comment type="caution">
    <text evidence="8">The sequence shown here is derived from an EMBL/GenBank/DDBJ whole genome shotgun (WGS) entry which is preliminary data.</text>
</comment>
<evidence type="ECO:0000256" key="1">
    <source>
        <dbReference type="ARBA" id="ARBA00004613"/>
    </source>
</evidence>
<organism evidence="8 9">
    <name type="scientific">Castilleja foliolosa</name>
    <dbReference type="NCBI Taxonomy" id="1961234"/>
    <lineage>
        <taxon>Eukaryota</taxon>
        <taxon>Viridiplantae</taxon>
        <taxon>Streptophyta</taxon>
        <taxon>Embryophyta</taxon>
        <taxon>Tracheophyta</taxon>
        <taxon>Spermatophyta</taxon>
        <taxon>Magnoliopsida</taxon>
        <taxon>eudicotyledons</taxon>
        <taxon>Gunneridae</taxon>
        <taxon>Pentapetalae</taxon>
        <taxon>asterids</taxon>
        <taxon>lamiids</taxon>
        <taxon>Lamiales</taxon>
        <taxon>Orobanchaceae</taxon>
        <taxon>Pedicularideae</taxon>
        <taxon>Castillejinae</taxon>
        <taxon>Castilleja</taxon>
    </lineage>
</organism>
<evidence type="ECO:0000313" key="9">
    <source>
        <dbReference type="Proteomes" id="UP001632038"/>
    </source>
</evidence>
<keyword evidence="5" id="KW-0378">Hydrolase</keyword>
<dbReference type="EMBL" id="JAVIJP010000087">
    <property type="protein sequence ID" value="KAL3616989.1"/>
    <property type="molecule type" value="Genomic_DNA"/>
</dbReference>
<proteinExistence type="inferred from homology"/>
<dbReference type="PANTHER" id="PTHR45650">
    <property type="entry name" value="GDSL-LIKE LIPASE/ACYLHYDROLASE-RELATED"/>
    <property type="match status" value="1"/>
</dbReference>
<evidence type="ECO:0000256" key="7">
    <source>
        <dbReference type="ARBA" id="ARBA00023098"/>
    </source>
</evidence>